<dbReference type="KEGG" id="mas:Mahau_2877"/>
<accession>F4A0D8</accession>
<keyword evidence="2" id="KW-1185">Reference proteome</keyword>
<reference evidence="2" key="1">
    <citation type="submission" date="2010-11" db="EMBL/GenBank/DDBJ databases">
        <title>The complete genome of Mahella australiensis DSM 15567.</title>
        <authorList>
            <consortium name="US DOE Joint Genome Institute (JGI-PGF)"/>
            <person name="Lucas S."/>
            <person name="Copeland A."/>
            <person name="Lapidus A."/>
            <person name="Bruce D."/>
            <person name="Goodwin L."/>
            <person name="Pitluck S."/>
            <person name="Kyrpides N."/>
            <person name="Mavromatis K."/>
            <person name="Pagani I."/>
            <person name="Ivanova N."/>
            <person name="Teshima H."/>
            <person name="Brettin T."/>
            <person name="Detter J.C."/>
            <person name="Han C."/>
            <person name="Tapia R."/>
            <person name="Land M."/>
            <person name="Hauser L."/>
            <person name="Markowitz V."/>
            <person name="Cheng J.-F."/>
            <person name="Hugenholtz P."/>
            <person name="Woyke T."/>
            <person name="Wu D."/>
            <person name="Spring S."/>
            <person name="Pukall R."/>
            <person name="Steenblock K."/>
            <person name="Schneider S."/>
            <person name="Klenk H.-P."/>
            <person name="Eisen J.A."/>
        </authorList>
    </citation>
    <scope>NUCLEOTIDE SEQUENCE [LARGE SCALE GENOMIC DNA]</scope>
    <source>
        <strain evidence="2">DSM 15567 / CIP 107919 / 50-1 BON</strain>
    </source>
</reference>
<organism evidence="1 2">
    <name type="scientific">Mahella australiensis (strain DSM 15567 / CIP 107919 / 50-1 BON)</name>
    <dbReference type="NCBI Taxonomy" id="697281"/>
    <lineage>
        <taxon>Bacteria</taxon>
        <taxon>Bacillati</taxon>
        <taxon>Bacillota</taxon>
        <taxon>Clostridia</taxon>
        <taxon>Thermoanaerobacterales</taxon>
        <taxon>Thermoanaerobacterales Family IV. Incertae Sedis</taxon>
        <taxon>Mahella</taxon>
    </lineage>
</organism>
<name>F4A0D8_MAHA5</name>
<proteinExistence type="predicted"/>
<sequence length="54" mass="6341">MAFTTNDYQQCSMTDSFYYLSEGTKKFIENSWAKGFADIIFSAIIDLERKKWSL</sequence>
<protein>
    <submittedName>
        <fullName evidence="1">Uncharacterized protein</fullName>
    </submittedName>
</protein>
<dbReference type="RefSeq" id="WP_013782410.1">
    <property type="nucleotide sequence ID" value="NC_015520.1"/>
</dbReference>
<dbReference type="HOGENOM" id="CLU_3045078_0_0_9"/>
<reference evidence="1 2" key="2">
    <citation type="journal article" date="2011" name="Stand. Genomic Sci.">
        <title>Complete genome sequence of Mahella australiensis type strain (50-1 BON).</title>
        <authorList>
            <person name="Sikorski J."/>
            <person name="Teshima H."/>
            <person name="Nolan M."/>
            <person name="Lucas S."/>
            <person name="Hammon N."/>
            <person name="Deshpande S."/>
            <person name="Cheng J.F."/>
            <person name="Pitluck S."/>
            <person name="Liolios K."/>
            <person name="Pagani I."/>
            <person name="Ivanova N."/>
            <person name="Huntemann M."/>
            <person name="Mavromatis K."/>
            <person name="Ovchinikova G."/>
            <person name="Pati A."/>
            <person name="Tapia R."/>
            <person name="Han C."/>
            <person name="Goodwin L."/>
            <person name="Chen A."/>
            <person name="Palaniappan K."/>
            <person name="Land M."/>
            <person name="Hauser L."/>
            <person name="Ngatchou-Djao O.D."/>
            <person name="Rohde M."/>
            <person name="Pukall R."/>
            <person name="Spring S."/>
            <person name="Abt B."/>
            <person name="Goker M."/>
            <person name="Detter J.C."/>
            <person name="Woyke T."/>
            <person name="Bristow J."/>
            <person name="Markowitz V."/>
            <person name="Hugenholtz P."/>
            <person name="Eisen J.A."/>
            <person name="Kyrpides N.C."/>
            <person name="Klenk H.P."/>
            <person name="Lapidus A."/>
        </authorList>
    </citation>
    <scope>NUCLEOTIDE SEQUENCE [LARGE SCALE GENOMIC DNA]</scope>
    <source>
        <strain evidence="2">DSM 15567 / CIP 107919 / 50-1 BON</strain>
    </source>
</reference>
<evidence type="ECO:0000313" key="1">
    <source>
        <dbReference type="EMBL" id="AEE97999.1"/>
    </source>
</evidence>
<dbReference type="Proteomes" id="UP000008457">
    <property type="component" value="Chromosome"/>
</dbReference>
<gene>
    <name evidence="1" type="ordered locus">Mahau_2877</name>
</gene>
<dbReference type="AlphaFoldDB" id="F4A0D8"/>
<evidence type="ECO:0000313" key="2">
    <source>
        <dbReference type="Proteomes" id="UP000008457"/>
    </source>
</evidence>
<dbReference type="EMBL" id="CP002360">
    <property type="protein sequence ID" value="AEE97999.1"/>
    <property type="molecule type" value="Genomic_DNA"/>
</dbReference>